<dbReference type="SUPFAM" id="SSF52283">
    <property type="entry name" value="Formate/glycerate dehydrogenase catalytic domain-like"/>
    <property type="match status" value="1"/>
</dbReference>
<dbReference type="Pfam" id="PF02826">
    <property type="entry name" value="2-Hacid_dh_C"/>
    <property type="match status" value="1"/>
</dbReference>
<evidence type="ECO:0000256" key="3">
    <source>
        <dbReference type="ARBA" id="ARBA00023027"/>
    </source>
</evidence>
<reference evidence="7 8" key="2">
    <citation type="journal article" date="2016" name="Int. J. Syst. Evol. Microbiol.">
        <title>Flavisolibacter tropicus sp. nov., isolated from tropical soil.</title>
        <authorList>
            <person name="Lee J.J."/>
            <person name="Kang M.S."/>
            <person name="Kim G.S."/>
            <person name="Lee C.S."/>
            <person name="Lim S."/>
            <person name="Lee J."/>
            <person name="Roh S.H."/>
            <person name="Kang H."/>
            <person name="Ha J.M."/>
            <person name="Bae S."/>
            <person name="Jung H.Y."/>
            <person name="Kim M.K."/>
        </authorList>
    </citation>
    <scope>NUCLEOTIDE SEQUENCE [LARGE SCALE GENOMIC DNA]</scope>
    <source>
        <strain evidence="7 8">LCS9</strain>
    </source>
</reference>
<dbReference type="PATRIC" id="fig|1492898.3.peg.2506"/>
<evidence type="ECO:0000259" key="5">
    <source>
        <dbReference type="Pfam" id="PF00389"/>
    </source>
</evidence>
<evidence type="ECO:0000256" key="1">
    <source>
        <dbReference type="ARBA" id="ARBA00005854"/>
    </source>
</evidence>
<keyword evidence="2 4" id="KW-0560">Oxidoreductase</keyword>
<evidence type="ECO:0000313" key="7">
    <source>
        <dbReference type="EMBL" id="ANE51055.1"/>
    </source>
</evidence>
<evidence type="ECO:0000256" key="4">
    <source>
        <dbReference type="RuleBase" id="RU003719"/>
    </source>
</evidence>
<keyword evidence="3" id="KW-0520">NAD</keyword>
<dbReference type="InterPro" id="IPR050418">
    <property type="entry name" value="D-iso_2-hydroxyacid_DH_PdxB"/>
</dbReference>
<dbReference type="AlphaFoldDB" id="A0A172TVE8"/>
<sequence length="319" mass="34419">MKIVVLDGYTLNPGDLDGSALQSLGDVTIHDRTPADKVLERAQMAEILVTNKTVLNASHIQQLPQLKYIGVLATGYNVVDVEAAKQKSIPVTNVPGYSSASVAQLTFALILELCHHVQKHSDSVREGKWSQSKDFCFWDYPLIELAGKTIGIIGMGDIGSQVADISTAFGMNIIGASRTQKGQTHRTNFRWASIEGLLDQSDIVSLHTPLVAETKGLINRSNLQRMKRSAFLINTSRGPLVMDKDLADALNTGVIAGAGIDVLSMEPPSADNPLLSAKNCIITPHIAWATKEARTRLMDVAVKNIAAFLEGKPVNVVNA</sequence>
<gene>
    <name evidence="7" type="ORF">SY85_11625</name>
</gene>
<dbReference type="Gene3D" id="3.40.50.720">
    <property type="entry name" value="NAD(P)-binding Rossmann-like Domain"/>
    <property type="match status" value="2"/>
</dbReference>
<dbReference type="InterPro" id="IPR029753">
    <property type="entry name" value="D-isomer_DH_CS"/>
</dbReference>
<accession>A0A172TVE8</accession>
<feature type="domain" description="D-isomer specific 2-hydroxyacid dehydrogenase NAD-binding" evidence="6">
    <location>
        <begin position="107"/>
        <end position="287"/>
    </location>
</feature>
<dbReference type="PANTHER" id="PTHR43761">
    <property type="entry name" value="D-ISOMER SPECIFIC 2-HYDROXYACID DEHYDROGENASE FAMILY PROTEIN (AFU_ORTHOLOGUE AFUA_1G13630)"/>
    <property type="match status" value="1"/>
</dbReference>
<dbReference type="EMBL" id="CP011390">
    <property type="protein sequence ID" value="ANE51055.1"/>
    <property type="molecule type" value="Genomic_DNA"/>
</dbReference>
<evidence type="ECO:0000259" key="6">
    <source>
        <dbReference type="Pfam" id="PF02826"/>
    </source>
</evidence>
<dbReference type="GO" id="GO:0051287">
    <property type="term" value="F:NAD binding"/>
    <property type="evidence" value="ECO:0007669"/>
    <property type="project" value="InterPro"/>
</dbReference>
<dbReference type="SUPFAM" id="SSF51735">
    <property type="entry name" value="NAD(P)-binding Rossmann-fold domains"/>
    <property type="match status" value="1"/>
</dbReference>
<feature type="domain" description="D-isomer specific 2-hydroxyacid dehydrogenase catalytic" evidence="5">
    <location>
        <begin position="21"/>
        <end position="318"/>
    </location>
</feature>
<dbReference type="OrthoDB" id="1522997at2"/>
<dbReference type="FunFam" id="3.40.50.720:FF:000203">
    <property type="entry name" value="D-3-phosphoglycerate dehydrogenase (SerA)"/>
    <property type="match status" value="1"/>
</dbReference>
<dbReference type="InterPro" id="IPR036291">
    <property type="entry name" value="NAD(P)-bd_dom_sf"/>
</dbReference>
<dbReference type="InterPro" id="IPR006139">
    <property type="entry name" value="D-isomer_2_OHA_DH_cat_dom"/>
</dbReference>
<dbReference type="STRING" id="1492898.SY85_11625"/>
<organism evidence="7 8">
    <name type="scientific">Flavisolibacter tropicus</name>
    <dbReference type="NCBI Taxonomy" id="1492898"/>
    <lineage>
        <taxon>Bacteria</taxon>
        <taxon>Pseudomonadati</taxon>
        <taxon>Bacteroidota</taxon>
        <taxon>Chitinophagia</taxon>
        <taxon>Chitinophagales</taxon>
        <taxon>Chitinophagaceae</taxon>
        <taxon>Flavisolibacter</taxon>
    </lineage>
</organism>
<evidence type="ECO:0000256" key="2">
    <source>
        <dbReference type="ARBA" id="ARBA00023002"/>
    </source>
</evidence>
<dbReference type="CDD" id="cd12162">
    <property type="entry name" value="2-Hacid_dh_4"/>
    <property type="match status" value="1"/>
</dbReference>
<dbReference type="Proteomes" id="UP000077177">
    <property type="component" value="Chromosome"/>
</dbReference>
<dbReference type="RefSeq" id="WP_066404659.1">
    <property type="nucleotide sequence ID" value="NZ_CP011390.1"/>
</dbReference>
<dbReference type="GO" id="GO:0016616">
    <property type="term" value="F:oxidoreductase activity, acting on the CH-OH group of donors, NAD or NADP as acceptor"/>
    <property type="evidence" value="ECO:0007669"/>
    <property type="project" value="InterPro"/>
</dbReference>
<evidence type="ECO:0000313" key="8">
    <source>
        <dbReference type="Proteomes" id="UP000077177"/>
    </source>
</evidence>
<dbReference type="InterPro" id="IPR006140">
    <property type="entry name" value="D-isomer_DH_NAD-bd"/>
</dbReference>
<protein>
    <submittedName>
        <fullName evidence="7">Glycerate dehydrogenase</fullName>
    </submittedName>
</protein>
<keyword evidence="8" id="KW-1185">Reference proteome</keyword>
<dbReference type="PANTHER" id="PTHR43761:SF1">
    <property type="entry name" value="D-ISOMER SPECIFIC 2-HYDROXYACID DEHYDROGENASE CATALYTIC DOMAIN-CONTAINING PROTEIN-RELATED"/>
    <property type="match status" value="1"/>
</dbReference>
<dbReference type="PROSITE" id="PS00670">
    <property type="entry name" value="D_2_HYDROXYACID_DH_2"/>
    <property type="match status" value="1"/>
</dbReference>
<name>A0A172TVE8_9BACT</name>
<proteinExistence type="inferred from homology"/>
<dbReference type="Pfam" id="PF00389">
    <property type="entry name" value="2-Hacid_dh"/>
    <property type="match status" value="1"/>
</dbReference>
<comment type="similarity">
    <text evidence="1 4">Belongs to the D-isomer specific 2-hydroxyacid dehydrogenase family.</text>
</comment>
<reference evidence="8" key="1">
    <citation type="submission" date="2015-01" db="EMBL/GenBank/DDBJ databases">
        <title>Flavisolibacter sp./LCS9/ whole genome sequencing.</title>
        <authorList>
            <person name="Kim M.K."/>
            <person name="Srinivasan S."/>
            <person name="Lee J.-J."/>
        </authorList>
    </citation>
    <scope>NUCLEOTIDE SEQUENCE [LARGE SCALE GENOMIC DNA]</scope>
    <source>
        <strain evidence="8">LCS9</strain>
    </source>
</reference>
<dbReference type="KEGG" id="fla:SY85_11625"/>